<dbReference type="NCBIfam" id="TIGR02361">
    <property type="entry name" value="dak_ATP"/>
    <property type="match status" value="1"/>
</dbReference>
<comment type="pathway">
    <text evidence="2">Polyol metabolism; glycerol fermentation; glycerone phosphate from glycerol (oxidative route): step 2/2.</text>
</comment>
<dbReference type="Pfam" id="PF02733">
    <property type="entry name" value="Dak1"/>
    <property type="match status" value="1"/>
</dbReference>
<evidence type="ECO:0000256" key="10">
    <source>
        <dbReference type="ARBA" id="ARBA00048898"/>
    </source>
</evidence>
<dbReference type="GO" id="GO:0050354">
    <property type="term" value="F:triokinase activity"/>
    <property type="evidence" value="ECO:0007669"/>
    <property type="project" value="UniProtKB-EC"/>
</dbReference>
<feature type="active site" description="Tele-hemiaminal-histidine intermediate" evidence="11">
    <location>
        <position position="227"/>
    </location>
</feature>
<dbReference type="InterPro" id="IPR050861">
    <property type="entry name" value="Dihydroxyacetone_Kinase"/>
</dbReference>
<evidence type="ECO:0000256" key="8">
    <source>
        <dbReference type="ARBA" id="ARBA00022840"/>
    </source>
</evidence>
<feature type="domain" description="DhaK" evidence="14">
    <location>
        <begin position="9"/>
        <end position="351"/>
    </location>
</feature>
<dbReference type="SUPFAM" id="SSF82549">
    <property type="entry name" value="DAK1/DegV-like"/>
    <property type="match status" value="1"/>
</dbReference>
<comment type="catalytic activity">
    <reaction evidence="10">
        <text>dihydroxyacetone + ATP = dihydroxyacetone phosphate + ADP + H(+)</text>
        <dbReference type="Rhea" id="RHEA:15773"/>
        <dbReference type="ChEBI" id="CHEBI:15378"/>
        <dbReference type="ChEBI" id="CHEBI:16016"/>
        <dbReference type="ChEBI" id="CHEBI:30616"/>
        <dbReference type="ChEBI" id="CHEBI:57642"/>
        <dbReference type="ChEBI" id="CHEBI:456216"/>
        <dbReference type="EC" id="2.7.1.29"/>
    </reaction>
</comment>
<evidence type="ECO:0000256" key="11">
    <source>
        <dbReference type="PIRSR" id="PIRSR612734-1"/>
    </source>
</evidence>
<dbReference type="EMBL" id="JAVRRD010000028">
    <property type="protein sequence ID" value="KAK5046878.1"/>
    <property type="molecule type" value="Genomic_DNA"/>
</dbReference>
<dbReference type="FunFam" id="1.25.40.340:FF:000001">
    <property type="entry name" value="Dihydroxyacetone kinase 1"/>
    <property type="match status" value="1"/>
</dbReference>
<keyword evidence="4" id="KW-0808">Transferase</keyword>
<evidence type="ECO:0000256" key="5">
    <source>
        <dbReference type="ARBA" id="ARBA00022741"/>
    </source>
</evidence>
<dbReference type="SUPFAM" id="SSF101473">
    <property type="entry name" value="DhaL-like"/>
    <property type="match status" value="1"/>
</dbReference>
<dbReference type="Pfam" id="PF02734">
    <property type="entry name" value="Dak2"/>
    <property type="match status" value="1"/>
</dbReference>
<sequence>MRTKHFINDADKLVEAALKSQSVVRPDLSLDLGNKILYGPRHAENPSQVAIISGGGSGHEPSFTGLVGEGVLSASVVGTIFASPSARQVLNAIEGVDGSRGILVTVMNYTGDVLNFGVAIEKARARNPKLRIEMLVVGDDVGVTRSRAGKVGRRGIAGTVLVHKITGALAAAGSSLDKVVEVGRLVAANLASIGVSLNRVHVPGRPCEQDTQDLLGIDEVELGMGIHNEAGCGRRSGDDARLPVLVKDMLQQLLDPNDDERNYLPKATKDVVVLINNLGALSVLELGGIVLEVTQQLLQDYRLNAVRVFSGTFMTSLDGPGFSVSLLNVVDTGVQQTLLDLVDAPSNVSGWHTIARSNTSMASTFVTTGNSPFSYQGEELEQTCLECDMGPILAKLGGGLRALVAAEPDITRFDAIVGDGDCGTTLKRGAEGIQKALATSRPKNIIKLLSRITEVVESTMDGTSGALYGIFLNSLLHYFRSHAEVMTVVDRGFWTLALDSALTVLSKYTPAQVGDRTMMDALIPFTLALKASSDVQHAASVAKEGALKTRSMRPGLGRTVYIGNEEAWLGKVPDPGAWGLSEFFEGLVR</sequence>
<dbReference type="Gene3D" id="3.40.50.10440">
    <property type="entry name" value="Dihydroxyacetone kinase, domain 1"/>
    <property type="match status" value="1"/>
</dbReference>
<keyword evidence="7" id="KW-0319">Glycerol metabolism</keyword>
<dbReference type="GO" id="GO:0005524">
    <property type="term" value="F:ATP binding"/>
    <property type="evidence" value="ECO:0007669"/>
    <property type="project" value="UniProtKB-KW"/>
</dbReference>
<dbReference type="GO" id="GO:0005829">
    <property type="term" value="C:cytosol"/>
    <property type="evidence" value="ECO:0007669"/>
    <property type="project" value="TreeGrafter"/>
</dbReference>
<dbReference type="Gene3D" id="1.25.40.340">
    <property type="match status" value="1"/>
</dbReference>
<dbReference type="Gene3D" id="3.30.1180.20">
    <property type="entry name" value="Dihydroxyacetone kinase, domain 2"/>
    <property type="match status" value="1"/>
</dbReference>
<evidence type="ECO:0000256" key="1">
    <source>
        <dbReference type="ARBA" id="ARBA00003264"/>
    </source>
</evidence>
<evidence type="ECO:0000313" key="16">
    <source>
        <dbReference type="Proteomes" id="UP001358417"/>
    </source>
</evidence>
<comment type="function">
    <text evidence="1">Catalyzes both the phosphorylation of dihydroxyacetone and of glyceraldehyde.</text>
</comment>
<comment type="similarity">
    <text evidence="3">Belongs to the dihydroxyacetone kinase (DAK) family.</text>
</comment>
<gene>
    <name evidence="15" type="ORF">LTR84_007232</name>
</gene>
<dbReference type="PANTHER" id="PTHR28629">
    <property type="entry name" value="TRIOKINASE/FMN CYCLASE"/>
    <property type="match status" value="1"/>
</dbReference>
<dbReference type="InterPro" id="IPR036117">
    <property type="entry name" value="DhaL_dom_sf"/>
</dbReference>
<evidence type="ECO:0008006" key="17">
    <source>
        <dbReference type="Google" id="ProtNLM"/>
    </source>
</evidence>
<dbReference type="PROSITE" id="PS51480">
    <property type="entry name" value="DHAL"/>
    <property type="match status" value="1"/>
</dbReference>
<evidence type="ECO:0000256" key="3">
    <source>
        <dbReference type="ARBA" id="ARBA00008757"/>
    </source>
</evidence>
<reference evidence="15 16" key="1">
    <citation type="submission" date="2023-08" db="EMBL/GenBank/DDBJ databases">
        <title>Black Yeasts Isolated from many extreme environments.</title>
        <authorList>
            <person name="Coleine C."/>
            <person name="Stajich J.E."/>
            <person name="Selbmann L."/>
        </authorList>
    </citation>
    <scope>NUCLEOTIDE SEQUENCE [LARGE SCALE GENOMIC DNA]</scope>
    <source>
        <strain evidence="15 16">CCFEE 5792</strain>
    </source>
</reference>
<evidence type="ECO:0000256" key="12">
    <source>
        <dbReference type="PIRSR" id="PIRSR612734-2"/>
    </source>
</evidence>
<name>A0AAV9N1J1_9EURO</name>
<organism evidence="15 16">
    <name type="scientific">Exophiala bonariae</name>
    <dbReference type="NCBI Taxonomy" id="1690606"/>
    <lineage>
        <taxon>Eukaryota</taxon>
        <taxon>Fungi</taxon>
        <taxon>Dikarya</taxon>
        <taxon>Ascomycota</taxon>
        <taxon>Pezizomycotina</taxon>
        <taxon>Eurotiomycetes</taxon>
        <taxon>Chaetothyriomycetidae</taxon>
        <taxon>Chaetothyriales</taxon>
        <taxon>Herpotrichiellaceae</taxon>
        <taxon>Exophiala</taxon>
    </lineage>
</organism>
<feature type="binding site" evidence="12">
    <location>
        <begin position="56"/>
        <end position="59"/>
    </location>
    <ligand>
        <name>substrate</name>
    </ligand>
</feature>
<dbReference type="InterPro" id="IPR004006">
    <property type="entry name" value="DhaK_dom"/>
</dbReference>
<evidence type="ECO:0000256" key="4">
    <source>
        <dbReference type="ARBA" id="ARBA00022679"/>
    </source>
</evidence>
<dbReference type="SMART" id="SM01120">
    <property type="entry name" value="Dak2"/>
    <property type="match status" value="1"/>
</dbReference>
<dbReference type="InterPro" id="IPR004007">
    <property type="entry name" value="DhaL_dom"/>
</dbReference>
<keyword evidence="5" id="KW-0547">Nucleotide-binding</keyword>
<dbReference type="FunFam" id="3.30.1180.20:FF:000001">
    <property type="entry name" value="Dihydroxyacetone kinase 1"/>
    <property type="match status" value="1"/>
</dbReference>
<dbReference type="GeneID" id="89975398"/>
<dbReference type="InterPro" id="IPR012734">
    <property type="entry name" value="DhaK_ATP"/>
</dbReference>
<dbReference type="FunFam" id="3.40.50.10440:FF:000001">
    <property type="entry name" value="Dihydroxyacetone kinase, DhaK subunit"/>
    <property type="match status" value="1"/>
</dbReference>
<evidence type="ECO:0000259" key="14">
    <source>
        <dbReference type="PROSITE" id="PS51481"/>
    </source>
</evidence>
<evidence type="ECO:0000256" key="6">
    <source>
        <dbReference type="ARBA" id="ARBA00022777"/>
    </source>
</evidence>
<proteinExistence type="inferred from homology"/>
<comment type="caution">
    <text evidence="15">The sequence shown here is derived from an EMBL/GenBank/DDBJ whole genome shotgun (WGS) entry which is preliminary data.</text>
</comment>
<feature type="domain" description="DhaL" evidence="13">
    <location>
        <begin position="390"/>
        <end position="589"/>
    </location>
</feature>
<evidence type="ECO:0000256" key="9">
    <source>
        <dbReference type="ARBA" id="ARBA00047974"/>
    </source>
</evidence>
<evidence type="ECO:0000259" key="13">
    <source>
        <dbReference type="PROSITE" id="PS51480"/>
    </source>
</evidence>
<evidence type="ECO:0000313" key="15">
    <source>
        <dbReference type="EMBL" id="KAK5046878.1"/>
    </source>
</evidence>
<dbReference type="GO" id="GO:0004371">
    <property type="term" value="F:glycerone kinase activity"/>
    <property type="evidence" value="ECO:0007669"/>
    <property type="project" value="UniProtKB-EC"/>
</dbReference>
<dbReference type="RefSeq" id="XP_064702451.1">
    <property type="nucleotide sequence ID" value="XM_064850785.1"/>
</dbReference>
<evidence type="ECO:0000256" key="7">
    <source>
        <dbReference type="ARBA" id="ARBA00022798"/>
    </source>
</evidence>
<keyword evidence="6" id="KW-0418">Kinase</keyword>
<dbReference type="Proteomes" id="UP001358417">
    <property type="component" value="Unassembled WGS sequence"/>
</dbReference>
<dbReference type="PROSITE" id="PS51481">
    <property type="entry name" value="DHAK"/>
    <property type="match status" value="1"/>
</dbReference>
<keyword evidence="16" id="KW-1185">Reference proteome</keyword>
<protein>
    <recommendedName>
        <fullName evidence="17">Dihydroxyacetone kinase</fullName>
    </recommendedName>
</protein>
<accession>A0AAV9N1J1</accession>
<dbReference type="PANTHER" id="PTHR28629:SF14">
    <property type="entry name" value="DIHYDROXYACETONE KINASE 1"/>
    <property type="match status" value="1"/>
</dbReference>
<dbReference type="AlphaFoldDB" id="A0AAV9N1J1"/>
<dbReference type="GO" id="GO:0019563">
    <property type="term" value="P:glycerol catabolic process"/>
    <property type="evidence" value="ECO:0007669"/>
    <property type="project" value="TreeGrafter"/>
</dbReference>
<feature type="binding site" evidence="12">
    <location>
        <position position="112"/>
    </location>
    <ligand>
        <name>substrate</name>
    </ligand>
</feature>
<comment type="catalytic activity">
    <reaction evidence="9">
        <text>D-glyceraldehyde + ATP = D-glyceraldehyde 3-phosphate + ADP + H(+)</text>
        <dbReference type="Rhea" id="RHEA:13941"/>
        <dbReference type="ChEBI" id="CHEBI:15378"/>
        <dbReference type="ChEBI" id="CHEBI:17378"/>
        <dbReference type="ChEBI" id="CHEBI:30616"/>
        <dbReference type="ChEBI" id="CHEBI:59776"/>
        <dbReference type="ChEBI" id="CHEBI:456216"/>
        <dbReference type="EC" id="2.7.1.28"/>
    </reaction>
</comment>
<keyword evidence="8" id="KW-0067">ATP-binding</keyword>
<evidence type="ECO:0000256" key="2">
    <source>
        <dbReference type="ARBA" id="ARBA00004778"/>
    </source>
</evidence>